<accession>A0A8J8SJG5</accession>
<dbReference type="Proteomes" id="UP000683246">
    <property type="component" value="Chromosome"/>
</dbReference>
<gene>
    <name evidence="1" type="ORF">HZI73_25805</name>
</gene>
<name>A0A8J8SJG5_9FIRM</name>
<protein>
    <submittedName>
        <fullName evidence="1">Uncharacterized protein</fullName>
    </submittedName>
</protein>
<dbReference type="AlphaFoldDB" id="A0A8J8SJG5"/>
<organism evidence="1 2">
    <name type="scientific">Vallitalea pronyensis</name>
    <dbReference type="NCBI Taxonomy" id="1348613"/>
    <lineage>
        <taxon>Bacteria</taxon>
        <taxon>Bacillati</taxon>
        <taxon>Bacillota</taxon>
        <taxon>Clostridia</taxon>
        <taxon>Lachnospirales</taxon>
        <taxon>Vallitaleaceae</taxon>
        <taxon>Vallitalea</taxon>
    </lineage>
</organism>
<evidence type="ECO:0000313" key="2">
    <source>
        <dbReference type="Proteomes" id="UP000683246"/>
    </source>
</evidence>
<dbReference type="EMBL" id="CP058649">
    <property type="protein sequence ID" value="QUI25499.1"/>
    <property type="molecule type" value="Genomic_DNA"/>
</dbReference>
<dbReference type="KEGG" id="vpy:HZI73_25805"/>
<sequence>MKMNSILKKLTNTKTIIAIASAIILILTSLGVEVDNEQVMTVIKALCSIGVLLGIINDNGMKTTHWNK</sequence>
<keyword evidence="2" id="KW-1185">Reference proteome</keyword>
<evidence type="ECO:0000313" key="1">
    <source>
        <dbReference type="EMBL" id="QUI25499.1"/>
    </source>
</evidence>
<proteinExistence type="predicted"/>
<reference evidence="1" key="1">
    <citation type="submission" date="2020-07" db="EMBL/GenBank/DDBJ databases">
        <title>Vallitalea pronyensis genome.</title>
        <authorList>
            <person name="Postec A."/>
        </authorList>
    </citation>
    <scope>NUCLEOTIDE SEQUENCE</scope>
    <source>
        <strain evidence="1">FatNI3</strain>
    </source>
</reference>